<name>A0AAD6ZV85_9AGAR</name>
<comment type="caution">
    <text evidence="1">The sequence shown here is derived from an EMBL/GenBank/DDBJ whole genome shotgun (WGS) entry which is preliminary data.</text>
</comment>
<gene>
    <name evidence="1" type="ORF">DFH08DRAFT_963504</name>
</gene>
<evidence type="ECO:0000313" key="2">
    <source>
        <dbReference type="Proteomes" id="UP001218218"/>
    </source>
</evidence>
<sequence length="298" mass="32050">MSTGSAARAWGGEAESDTGTFLWLSYSARPLLPCQHRLDVVVVRHTLHVNLKPTHLANVAANKHIGGLGTPNTSPCASSSSRACKASTGEPRRALLASFLEIQVLNLSAQNLPAHRLAAAVSKSLLAVLPLPSSSAGIDDAAPSAPVAASSGHELWLLEMYQDPPHWRGCPLKALVAVLITSLFPDTNLICSATCASSQTHAGGAVRFEGDPPMAQELFVAAIHKVRAFFPLLHSLCALSRGCYSEPRCASARSFLAGMFGPKSRSADPSRLRIKKKEDWIEWEHCAQYLRRLRMLSK</sequence>
<proteinExistence type="predicted"/>
<dbReference type="AlphaFoldDB" id="A0AAD6ZV85"/>
<accession>A0AAD6ZV85</accession>
<dbReference type="EMBL" id="JARIHO010000026">
    <property type="protein sequence ID" value="KAJ7340638.1"/>
    <property type="molecule type" value="Genomic_DNA"/>
</dbReference>
<keyword evidence="2" id="KW-1185">Reference proteome</keyword>
<protein>
    <submittedName>
        <fullName evidence="1">Uncharacterized protein</fullName>
    </submittedName>
</protein>
<organism evidence="1 2">
    <name type="scientific">Mycena albidolilacea</name>
    <dbReference type="NCBI Taxonomy" id="1033008"/>
    <lineage>
        <taxon>Eukaryota</taxon>
        <taxon>Fungi</taxon>
        <taxon>Dikarya</taxon>
        <taxon>Basidiomycota</taxon>
        <taxon>Agaricomycotina</taxon>
        <taxon>Agaricomycetes</taxon>
        <taxon>Agaricomycetidae</taxon>
        <taxon>Agaricales</taxon>
        <taxon>Marasmiineae</taxon>
        <taxon>Mycenaceae</taxon>
        <taxon>Mycena</taxon>
    </lineage>
</organism>
<dbReference type="Proteomes" id="UP001218218">
    <property type="component" value="Unassembled WGS sequence"/>
</dbReference>
<evidence type="ECO:0000313" key="1">
    <source>
        <dbReference type="EMBL" id="KAJ7340638.1"/>
    </source>
</evidence>
<reference evidence="1" key="1">
    <citation type="submission" date="2023-03" db="EMBL/GenBank/DDBJ databases">
        <title>Massive genome expansion in bonnet fungi (Mycena s.s.) driven by repeated elements and novel gene families across ecological guilds.</title>
        <authorList>
            <consortium name="Lawrence Berkeley National Laboratory"/>
            <person name="Harder C.B."/>
            <person name="Miyauchi S."/>
            <person name="Viragh M."/>
            <person name="Kuo A."/>
            <person name="Thoen E."/>
            <person name="Andreopoulos B."/>
            <person name="Lu D."/>
            <person name="Skrede I."/>
            <person name="Drula E."/>
            <person name="Henrissat B."/>
            <person name="Morin E."/>
            <person name="Kohler A."/>
            <person name="Barry K."/>
            <person name="LaButti K."/>
            <person name="Morin E."/>
            <person name="Salamov A."/>
            <person name="Lipzen A."/>
            <person name="Mereny Z."/>
            <person name="Hegedus B."/>
            <person name="Baldrian P."/>
            <person name="Stursova M."/>
            <person name="Weitz H."/>
            <person name="Taylor A."/>
            <person name="Grigoriev I.V."/>
            <person name="Nagy L.G."/>
            <person name="Martin F."/>
            <person name="Kauserud H."/>
        </authorList>
    </citation>
    <scope>NUCLEOTIDE SEQUENCE</scope>
    <source>
        <strain evidence="1">CBHHK002</strain>
    </source>
</reference>